<gene>
    <name evidence="5" type="ORF">Prudu_004503</name>
</gene>
<dbReference type="EMBL" id="AP019297">
    <property type="protein sequence ID" value="BBG95852.1"/>
    <property type="molecule type" value="Genomic_DNA"/>
</dbReference>
<keyword evidence="2" id="KW-0378">Hydrolase</keyword>
<evidence type="ECO:0000256" key="1">
    <source>
        <dbReference type="ARBA" id="ARBA00022741"/>
    </source>
</evidence>
<dbReference type="InterPro" id="IPR050474">
    <property type="entry name" value="Hel308_SKI2-like"/>
</dbReference>
<proteinExistence type="predicted"/>
<evidence type="ECO:0000256" key="2">
    <source>
        <dbReference type="ARBA" id="ARBA00022801"/>
    </source>
</evidence>
<keyword evidence="3" id="KW-0347">Helicase</keyword>
<evidence type="ECO:0000256" key="4">
    <source>
        <dbReference type="ARBA" id="ARBA00022840"/>
    </source>
</evidence>
<dbReference type="PANTHER" id="PTHR47961:SF4">
    <property type="entry name" value="ACTIVATING SIGNAL COINTEGRATOR 1 COMPLEX SUBUNIT 3"/>
    <property type="match status" value="1"/>
</dbReference>
<reference evidence="5" key="1">
    <citation type="journal article" date="2019" name="Science">
        <title>Mutation of a bHLH transcription factor allowed almond domestication.</title>
        <authorList>
            <person name="Sanchez-Perez R."/>
            <person name="Pavan S."/>
            <person name="Mazzeo R."/>
            <person name="Moldovan C."/>
            <person name="Aiese Cigliano R."/>
            <person name="Del Cueto J."/>
            <person name="Ricciardi F."/>
            <person name="Lotti C."/>
            <person name="Ricciardi L."/>
            <person name="Dicenta F."/>
            <person name="Lopez-Marques R.L."/>
            <person name="Lindberg Moller B."/>
        </authorList>
    </citation>
    <scope>NUCLEOTIDE SEQUENCE</scope>
</reference>
<dbReference type="GO" id="GO:0016787">
    <property type="term" value="F:hydrolase activity"/>
    <property type="evidence" value="ECO:0007669"/>
    <property type="project" value="UniProtKB-KW"/>
</dbReference>
<dbReference type="SUPFAM" id="SSF52540">
    <property type="entry name" value="P-loop containing nucleoside triphosphate hydrolases"/>
    <property type="match status" value="1"/>
</dbReference>
<keyword evidence="1" id="KW-0547">Nucleotide-binding</keyword>
<evidence type="ECO:0000256" key="3">
    <source>
        <dbReference type="ARBA" id="ARBA00022806"/>
    </source>
</evidence>
<dbReference type="AlphaFoldDB" id="A0A4Y1QVF4"/>
<dbReference type="GO" id="GO:0004386">
    <property type="term" value="F:helicase activity"/>
    <property type="evidence" value="ECO:0007669"/>
    <property type="project" value="UniProtKB-KW"/>
</dbReference>
<sequence length="60" mass="6944">MPVLVCTSTWAWGVNLPGHHLIIIKGTEYYDGKTRRYVDFPISITDILQMMVLVTHDHME</sequence>
<protein>
    <submittedName>
        <fullName evidence="5">Pentatricopeptide repeat superfamily protein</fullName>
    </submittedName>
</protein>
<keyword evidence="4" id="KW-0067">ATP-binding</keyword>
<accession>A0A4Y1QVF4</accession>
<dbReference type="InterPro" id="IPR027417">
    <property type="entry name" value="P-loop_NTPase"/>
</dbReference>
<evidence type="ECO:0000313" key="5">
    <source>
        <dbReference type="EMBL" id="BBG95852.1"/>
    </source>
</evidence>
<name>A0A4Y1QVF4_PRUDU</name>
<organism evidence="5">
    <name type="scientific">Prunus dulcis</name>
    <name type="common">Almond</name>
    <name type="synonym">Amygdalus dulcis</name>
    <dbReference type="NCBI Taxonomy" id="3755"/>
    <lineage>
        <taxon>Eukaryota</taxon>
        <taxon>Viridiplantae</taxon>
        <taxon>Streptophyta</taxon>
        <taxon>Embryophyta</taxon>
        <taxon>Tracheophyta</taxon>
        <taxon>Spermatophyta</taxon>
        <taxon>Magnoliopsida</taxon>
        <taxon>eudicotyledons</taxon>
        <taxon>Gunneridae</taxon>
        <taxon>Pentapetalae</taxon>
        <taxon>rosids</taxon>
        <taxon>fabids</taxon>
        <taxon>Rosales</taxon>
        <taxon>Rosaceae</taxon>
        <taxon>Amygdaloideae</taxon>
        <taxon>Amygdaleae</taxon>
        <taxon>Prunus</taxon>
    </lineage>
</organism>
<dbReference type="Gene3D" id="3.40.50.300">
    <property type="entry name" value="P-loop containing nucleotide triphosphate hydrolases"/>
    <property type="match status" value="1"/>
</dbReference>
<dbReference type="GO" id="GO:0005524">
    <property type="term" value="F:ATP binding"/>
    <property type="evidence" value="ECO:0007669"/>
    <property type="project" value="UniProtKB-KW"/>
</dbReference>
<dbReference type="PANTHER" id="PTHR47961">
    <property type="entry name" value="DNA POLYMERASE THETA, PUTATIVE (AFU_ORTHOLOGUE AFUA_1G05260)-RELATED"/>
    <property type="match status" value="1"/>
</dbReference>
<dbReference type="GO" id="GO:0005634">
    <property type="term" value="C:nucleus"/>
    <property type="evidence" value="ECO:0007669"/>
    <property type="project" value="TreeGrafter"/>
</dbReference>